<organism evidence="2 3">
    <name type="scientific">Linnemannia gamsii</name>
    <dbReference type="NCBI Taxonomy" id="64522"/>
    <lineage>
        <taxon>Eukaryota</taxon>
        <taxon>Fungi</taxon>
        <taxon>Fungi incertae sedis</taxon>
        <taxon>Mucoromycota</taxon>
        <taxon>Mortierellomycotina</taxon>
        <taxon>Mortierellomycetes</taxon>
        <taxon>Mortierellales</taxon>
        <taxon>Mortierellaceae</taxon>
        <taxon>Linnemannia</taxon>
    </lineage>
</organism>
<evidence type="ECO:0000256" key="1">
    <source>
        <dbReference type="SAM" id="MobiDB-lite"/>
    </source>
</evidence>
<feature type="region of interest" description="Disordered" evidence="1">
    <location>
        <begin position="21"/>
        <end position="44"/>
    </location>
</feature>
<dbReference type="Proteomes" id="UP001194696">
    <property type="component" value="Unassembled WGS sequence"/>
</dbReference>
<proteinExistence type="predicted"/>
<gene>
    <name evidence="2" type="ORF">BGZ96_002742</name>
</gene>
<feature type="compositionally biased region" description="Acidic residues" evidence="1">
    <location>
        <begin position="28"/>
        <end position="44"/>
    </location>
</feature>
<evidence type="ECO:0000313" key="3">
    <source>
        <dbReference type="Proteomes" id="UP001194696"/>
    </source>
</evidence>
<dbReference type="EMBL" id="JAAAIM010000153">
    <property type="protein sequence ID" value="KAG0293513.1"/>
    <property type="molecule type" value="Genomic_DNA"/>
</dbReference>
<protein>
    <submittedName>
        <fullName evidence="2">Uncharacterized protein</fullName>
    </submittedName>
</protein>
<evidence type="ECO:0000313" key="2">
    <source>
        <dbReference type="EMBL" id="KAG0293513.1"/>
    </source>
</evidence>
<name>A0ABQ7K8K9_9FUNG</name>
<comment type="caution">
    <text evidence="2">The sequence shown here is derived from an EMBL/GenBank/DDBJ whole genome shotgun (WGS) entry which is preliminary data.</text>
</comment>
<feature type="compositionally biased region" description="Basic and acidic residues" evidence="1">
    <location>
        <begin position="54"/>
        <end position="65"/>
    </location>
</feature>
<keyword evidence="3" id="KW-1185">Reference proteome</keyword>
<reference evidence="2 3" key="1">
    <citation type="journal article" date="2020" name="Fungal Divers.">
        <title>Resolving the Mortierellaceae phylogeny through synthesis of multi-gene phylogenetics and phylogenomics.</title>
        <authorList>
            <person name="Vandepol N."/>
            <person name="Liber J."/>
            <person name="Desiro A."/>
            <person name="Na H."/>
            <person name="Kennedy M."/>
            <person name="Barry K."/>
            <person name="Grigoriev I.V."/>
            <person name="Miller A.N."/>
            <person name="O'Donnell K."/>
            <person name="Stajich J.E."/>
            <person name="Bonito G."/>
        </authorList>
    </citation>
    <scope>NUCLEOTIDE SEQUENCE [LARGE SCALE GENOMIC DNA]</scope>
    <source>
        <strain evidence="2 3">AD045</strain>
    </source>
</reference>
<sequence length="176" mass="19038">MGSGDSSSPATAATYTTFIASTTKVQSNDEDEDRDDEVEVQDTADIVDETWVDGQREEGVDHGDQDQSAPTNYLLTELIAINLKSGKTENVLALPGGTKRLLRDMVISIQSVKRMAPKSSGIQDGELSPVLAAYALDGLVHESNYMPLDDDLRYRTFRKGDCDVAKRLAGALIQAG</sequence>
<accession>A0ABQ7K8K9</accession>
<feature type="region of interest" description="Disordered" evidence="1">
    <location>
        <begin position="49"/>
        <end position="68"/>
    </location>
</feature>